<gene>
    <name evidence="1" type="ORF">Y981_12615</name>
</gene>
<dbReference type="HOGENOM" id="CLU_2752935_0_0_0"/>
<evidence type="ECO:0000313" key="2">
    <source>
        <dbReference type="Proteomes" id="UP000027059"/>
    </source>
</evidence>
<sequence>MKTFSEIKNQIFRLRIMFEKDKSVDSRMWEKLVEAIDEGQHNGWLSAPNAEVLREELSDLERELKALENY</sequence>
<protein>
    <submittedName>
        <fullName evidence="1">Uncharacterized protein</fullName>
    </submittedName>
</protein>
<dbReference type="AlphaFoldDB" id="A0A059XWP4"/>
<keyword evidence="2" id="KW-1185">Reference proteome</keyword>
<organism evidence="1 2">
    <name type="scientific">Leptospirillum ferriphilum YSK</name>
    <dbReference type="NCBI Taxonomy" id="1441628"/>
    <lineage>
        <taxon>Bacteria</taxon>
        <taxon>Pseudomonadati</taxon>
        <taxon>Nitrospirota</taxon>
        <taxon>Nitrospiria</taxon>
        <taxon>Nitrospirales</taxon>
        <taxon>Nitrospiraceae</taxon>
        <taxon>Leptospirillum</taxon>
    </lineage>
</organism>
<evidence type="ECO:0000313" key="1">
    <source>
        <dbReference type="EMBL" id="AIA31278.1"/>
    </source>
</evidence>
<dbReference type="KEGG" id="lfp:Y981_12615"/>
<proteinExistence type="predicted"/>
<dbReference type="RefSeq" id="WP_014962118.1">
    <property type="nucleotide sequence ID" value="NZ_CP007243.1"/>
</dbReference>
<reference evidence="2" key="1">
    <citation type="submission" date="2014-02" db="EMBL/GenBank/DDBJ databases">
        <title>Complete genome sequence and comparative genomic analysis of the nitrogen-fixing bacterium Leptospirillum ferriphilum YSK.</title>
        <authorList>
            <person name="Guo X."/>
            <person name="Yin H."/>
            <person name="Liang Y."/>
            <person name="Hu Q."/>
            <person name="Ma L."/>
            <person name="Xiao Y."/>
            <person name="Zhang X."/>
            <person name="Qiu G."/>
            <person name="Liu X."/>
        </authorList>
    </citation>
    <scope>NUCLEOTIDE SEQUENCE [LARGE SCALE GENOMIC DNA]</scope>
    <source>
        <strain evidence="2">YSK</strain>
    </source>
</reference>
<name>A0A059XWP4_9BACT</name>
<dbReference type="EMBL" id="CP007243">
    <property type="protein sequence ID" value="AIA31278.1"/>
    <property type="molecule type" value="Genomic_DNA"/>
</dbReference>
<accession>A0A059XWP4</accession>
<dbReference type="Proteomes" id="UP000027059">
    <property type="component" value="Chromosome"/>
</dbReference>
<reference evidence="1 2" key="2">
    <citation type="journal article" date="2015" name="Biomed. Res. Int.">
        <title>Effects of Arsenite Resistance on the Growth and Functional Gene Expression of Leptospirillum ferriphilum and Acidithiobacillus thiooxidans in Pure Culture and Coculture.</title>
        <authorList>
            <person name="Jiang H."/>
            <person name="Liang Y."/>
            <person name="Yin H."/>
            <person name="Xiao Y."/>
            <person name="Guo X."/>
            <person name="Xu Y."/>
            <person name="Hu Q."/>
            <person name="Liu H."/>
            <person name="Liu X."/>
        </authorList>
    </citation>
    <scope>NUCLEOTIDE SEQUENCE [LARGE SCALE GENOMIC DNA]</scope>
    <source>
        <strain evidence="1 2">YSK</strain>
    </source>
</reference>
<dbReference type="OrthoDB" id="9814532at2"/>